<protein>
    <recommendedName>
        <fullName evidence="2">F-box domain-containing protein</fullName>
    </recommendedName>
</protein>
<feature type="region of interest" description="Disordered" evidence="1">
    <location>
        <begin position="47"/>
        <end position="83"/>
    </location>
</feature>
<feature type="compositionally biased region" description="Basic and acidic residues" evidence="1">
    <location>
        <begin position="48"/>
        <end position="60"/>
    </location>
</feature>
<sequence>MATGPAGEIPPSREAANGNDTNTTSLMPMWSRLGTAFTYRTTAQAAVARDRARRFSDTDRPPAAASSTTSERPTAVLSRDGSRWLPAPDERLQRYRTNSSVTDQNTIDPAPIPMEQHSCTSPECAVTKVFETTELLELIMQHLQTSDVLVLRRTSRKWDATIHQSPQLRLHFFTYGQWSRPGSKYQLLPLKLPGLEIGDGNGIHLGRWITVSLTPEAARRIAPDARHNRRVRARSINEGLRGGLGSLAQKSGDSWPNGSTTASDKTTSADAGTLQYEDLFVTQPPLMGMQAFLAKPPKAQSDEDKSTIEASMSGCRLDDLDELEKLEEPERPSAKLSCESGMTLGFLAETAQSILSPSDPASSKVEEATIVFKAIMSFTEPQTISKKRSTTRSVVRLGPT</sequence>
<dbReference type="CDD" id="cd09917">
    <property type="entry name" value="F-box_SF"/>
    <property type="match status" value="1"/>
</dbReference>
<feature type="compositionally biased region" description="Polar residues" evidence="1">
    <location>
        <begin position="248"/>
        <end position="257"/>
    </location>
</feature>
<dbReference type="Proteomes" id="UP001337655">
    <property type="component" value="Unassembled WGS sequence"/>
</dbReference>
<dbReference type="RefSeq" id="XP_064656831.1">
    <property type="nucleotide sequence ID" value="XM_064804989.1"/>
</dbReference>
<dbReference type="Pfam" id="PF00646">
    <property type="entry name" value="F-box"/>
    <property type="match status" value="1"/>
</dbReference>
<dbReference type="SUPFAM" id="SSF81383">
    <property type="entry name" value="F-box domain"/>
    <property type="match status" value="1"/>
</dbReference>
<keyword evidence="4" id="KW-1185">Reference proteome</keyword>
<accession>A0AAV9P700</accession>
<comment type="caution">
    <text evidence="3">The sequence shown here is derived from an EMBL/GenBank/DDBJ whole genome shotgun (WGS) entry which is preliminary data.</text>
</comment>
<dbReference type="EMBL" id="JAVRRT010000012">
    <property type="protein sequence ID" value="KAK5167023.1"/>
    <property type="molecule type" value="Genomic_DNA"/>
</dbReference>
<feature type="region of interest" description="Disordered" evidence="1">
    <location>
        <begin position="1"/>
        <end position="27"/>
    </location>
</feature>
<reference evidence="3 4" key="1">
    <citation type="submission" date="2023-08" db="EMBL/GenBank/DDBJ databases">
        <title>Black Yeasts Isolated from many extreme environments.</title>
        <authorList>
            <person name="Coleine C."/>
            <person name="Stajich J.E."/>
            <person name="Selbmann L."/>
        </authorList>
    </citation>
    <scope>NUCLEOTIDE SEQUENCE [LARGE SCALE GENOMIC DNA]</scope>
    <source>
        <strain evidence="3 4">CCFEE 5935</strain>
    </source>
</reference>
<evidence type="ECO:0000313" key="4">
    <source>
        <dbReference type="Proteomes" id="UP001337655"/>
    </source>
</evidence>
<organism evidence="3 4">
    <name type="scientific">Saxophila tyrrhenica</name>
    <dbReference type="NCBI Taxonomy" id="1690608"/>
    <lineage>
        <taxon>Eukaryota</taxon>
        <taxon>Fungi</taxon>
        <taxon>Dikarya</taxon>
        <taxon>Ascomycota</taxon>
        <taxon>Pezizomycotina</taxon>
        <taxon>Dothideomycetes</taxon>
        <taxon>Dothideomycetidae</taxon>
        <taxon>Mycosphaerellales</taxon>
        <taxon>Extremaceae</taxon>
        <taxon>Saxophila</taxon>
    </lineage>
</organism>
<gene>
    <name evidence="3" type="ORF">LTR77_007752</name>
</gene>
<dbReference type="InterPro" id="IPR036047">
    <property type="entry name" value="F-box-like_dom_sf"/>
</dbReference>
<evidence type="ECO:0000256" key="1">
    <source>
        <dbReference type="SAM" id="MobiDB-lite"/>
    </source>
</evidence>
<dbReference type="GeneID" id="89929088"/>
<name>A0AAV9P700_9PEZI</name>
<dbReference type="InterPro" id="IPR001810">
    <property type="entry name" value="F-box_dom"/>
</dbReference>
<proteinExistence type="predicted"/>
<feature type="compositionally biased region" description="Low complexity" evidence="1">
    <location>
        <begin position="258"/>
        <end position="269"/>
    </location>
</feature>
<evidence type="ECO:0000259" key="2">
    <source>
        <dbReference type="Pfam" id="PF00646"/>
    </source>
</evidence>
<evidence type="ECO:0000313" key="3">
    <source>
        <dbReference type="EMBL" id="KAK5167023.1"/>
    </source>
</evidence>
<dbReference type="AlphaFoldDB" id="A0AAV9P700"/>
<feature type="region of interest" description="Disordered" evidence="1">
    <location>
        <begin position="242"/>
        <end position="269"/>
    </location>
</feature>
<feature type="domain" description="F-box" evidence="2">
    <location>
        <begin position="134"/>
        <end position="158"/>
    </location>
</feature>